<feature type="domain" description="DUF630" evidence="3">
    <location>
        <begin position="1"/>
        <end position="59"/>
    </location>
</feature>
<feature type="compositionally biased region" description="Basic and acidic residues" evidence="1">
    <location>
        <begin position="73"/>
        <end position="87"/>
    </location>
</feature>
<protein>
    <recommendedName>
        <fullName evidence="6">DUF632 domain-containing protein</fullName>
    </recommendedName>
</protein>
<dbReference type="AlphaFoldDB" id="S8CGH2"/>
<feature type="non-terminal residue" evidence="4">
    <location>
        <position position="695"/>
    </location>
</feature>
<dbReference type="PANTHER" id="PTHR21450:SF41">
    <property type="entry name" value="RNA POLYMERASE SUBUNIT BETA, PUTATIVE (DUF630 AND DUF632)-RELATED"/>
    <property type="match status" value="1"/>
</dbReference>
<dbReference type="InterPro" id="IPR006868">
    <property type="entry name" value="DUF630"/>
</dbReference>
<organism evidence="4 5">
    <name type="scientific">Genlisea aurea</name>
    <dbReference type="NCBI Taxonomy" id="192259"/>
    <lineage>
        <taxon>Eukaryota</taxon>
        <taxon>Viridiplantae</taxon>
        <taxon>Streptophyta</taxon>
        <taxon>Embryophyta</taxon>
        <taxon>Tracheophyta</taxon>
        <taxon>Spermatophyta</taxon>
        <taxon>Magnoliopsida</taxon>
        <taxon>eudicotyledons</taxon>
        <taxon>Gunneridae</taxon>
        <taxon>Pentapetalae</taxon>
        <taxon>asterids</taxon>
        <taxon>lamiids</taxon>
        <taxon>Lamiales</taxon>
        <taxon>Lentibulariaceae</taxon>
        <taxon>Genlisea</taxon>
    </lineage>
</organism>
<feature type="region of interest" description="Disordered" evidence="1">
    <location>
        <begin position="67"/>
        <end position="128"/>
    </location>
</feature>
<sequence length="695" mass="79307">MGCAASRLQDSPPVVLCRHRCDFLDEAIHHRFAFAHAHAAYLNSLTVVGDSLQSFFQGDLVSSSPVLQLPKRTKGESDSPEKFQDRHSRSHSGSHLHFRSGSDSDSDESDSESLHHIDEEPPPPYENGYFDGRFMKINYMRNQTSSSVVHFQKPIGEEESSSSYFSHDNSHQNLNGYSNYRAFEEPKLPPSPPRATAWDFLNPFETFDRYYYPVYISSHAEWKNVREEEGIPDLEYEDNEVVKEVHVDRKPAVSPEESGPSSVVINNAADDEPGPSIVSEVEYSLQKNVADEDERPTRKVKENQNHLSGFKSRGGINNPNPVKEIQIQFHQASESGHEIAEFLEAGKPLYKPKNKAVQTRILNLPSALPLRRCTAKSNNNSELSPELKQQGPRNLSSILHEIYLWEKKLYEEVKGEEKMRVLHQRKSMKLLNLDRSGAEAPKIDATRTLLRSLSTKIKIAIQVVDKISMKINELRDDDLCPQLFEFIHGLRRMWKSMLDSHRAQREAVEKVSKLDGASREFEAISHLENDLIHWAMSFTQWYKAQQGYVRSLNSWLLKCLLYIPEETPDGPVPFSPGRIGAPPIFVVCNQWSQSLDRVSDHQVVDSMQELTARVLHLWQHKEKDDAKIVREIESFEKRILQISSRGDRRAAAAVYQHDASSRSGNLQGSLHRVLEAMEKFAADSLKVYEELQQCI</sequence>
<reference evidence="4 5" key="1">
    <citation type="journal article" date="2013" name="BMC Genomics">
        <title>The miniature genome of a carnivorous plant Genlisea aurea contains a low number of genes and short non-coding sequences.</title>
        <authorList>
            <person name="Leushkin E.V."/>
            <person name="Sutormin R.A."/>
            <person name="Nabieva E.R."/>
            <person name="Penin A.A."/>
            <person name="Kondrashov A.S."/>
            <person name="Logacheva M.D."/>
        </authorList>
    </citation>
    <scope>NUCLEOTIDE SEQUENCE [LARGE SCALE GENOMIC DNA]</scope>
</reference>
<dbReference type="Pfam" id="PF04782">
    <property type="entry name" value="DUF632"/>
    <property type="match status" value="1"/>
</dbReference>
<comment type="caution">
    <text evidence="4">The sequence shown here is derived from an EMBL/GenBank/DDBJ whole genome shotgun (WGS) entry which is preliminary data.</text>
</comment>
<dbReference type="PANTHER" id="PTHR21450">
    <property type="entry name" value="PROTEIN ALTERED PHOSPHATE STARVATION RESPONSE 1"/>
    <property type="match status" value="1"/>
</dbReference>
<keyword evidence="5" id="KW-1185">Reference proteome</keyword>
<dbReference type="OrthoDB" id="658187at2759"/>
<proteinExistence type="predicted"/>
<dbReference type="InterPro" id="IPR006867">
    <property type="entry name" value="DUF632"/>
</dbReference>
<evidence type="ECO:0000313" key="4">
    <source>
        <dbReference type="EMBL" id="EPS65905.1"/>
    </source>
</evidence>
<evidence type="ECO:0000259" key="2">
    <source>
        <dbReference type="Pfam" id="PF04782"/>
    </source>
</evidence>
<feature type="compositionally biased region" description="Basic residues" evidence="1">
    <location>
        <begin position="88"/>
        <end position="98"/>
    </location>
</feature>
<evidence type="ECO:0000259" key="3">
    <source>
        <dbReference type="Pfam" id="PF04783"/>
    </source>
</evidence>
<name>S8CGH2_9LAMI</name>
<evidence type="ECO:0008006" key="6">
    <source>
        <dbReference type="Google" id="ProtNLM"/>
    </source>
</evidence>
<dbReference type="EMBL" id="AUSU01003962">
    <property type="protein sequence ID" value="EPS65905.1"/>
    <property type="molecule type" value="Genomic_DNA"/>
</dbReference>
<feature type="domain" description="DUF632" evidence="2">
    <location>
        <begin position="322"/>
        <end position="614"/>
    </location>
</feature>
<evidence type="ECO:0000313" key="5">
    <source>
        <dbReference type="Proteomes" id="UP000015453"/>
    </source>
</evidence>
<gene>
    <name evidence="4" type="ORF">M569_08874</name>
</gene>
<evidence type="ECO:0000256" key="1">
    <source>
        <dbReference type="SAM" id="MobiDB-lite"/>
    </source>
</evidence>
<dbReference type="Proteomes" id="UP000015453">
    <property type="component" value="Unassembled WGS sequence"/>
</dbReference>
<dbReference type="Pfam" id="PF04783">
    <property type="entry name" value="DUF630"/>
    <property type="match status" value="1"/>
</dbReference>
<accession>S8CGH2</accession>